<organism evidence="1 2">
    <name type="scientific">Russula earlei</name>
    <dbReference type="NCBI Taxonomy" id="71964"/>
    <lineage>
        <taxon>Eukaryota</taxon>
        <taxon>Fungi</taxon>
        <taxon>Dikarya</taxon>
        <taxon>Basidiomycota</taxon>
        <taxon>Agaricomycotina</taxon>
        <taxon>Agaricomycetes</taxon>
        <taxon>Russulales</taxon>
        <taxon>Russulaceae</taxon>
        <taxon>Russula</taxon>
    </lineage>
</organism>
<reference evidence="1" key="1">
    <citation type="submission" date="2021-03" db="EMBL/GenBank/DDBJ databases">
        <title>Evolutionary priming and transition to the ectomycorrhizal habit in an iconic lineage of mushroom-forming fungi: is preadaptation a requirement?</title>
        <authorList>
            <consortium name="DOE Joint Genome Institute"/>
            <person name="Looney B.P."/>
            <person name="Miyauchi S."/>
            <person name="Morin E."/>
            <person name="Drula E."/>
            <person name="Courty P.E."/>
            <person name="Chicoki N."/>
            <person name="Fauchery L."/>
            <person name="Kohler A."/>
            <person name="Kuo A."/>
            <person name="LaButti K."/>
            <person name="Pangilinan J."/>
            <person name="Lipzen A."/>
            <person name="Riley R."/>
            <person name="Andreopoulos W."/>
            <person name="He G."/>
            <person name="Johnson J."/>
            <person name="Barry K.W."/>
            <person name="Grigoriev I.V."/>
            <person name="Nagy L."/>
            <person name="Hibbett D."/>
            <person name="Henrissat B."/>
            <person name="Matheny P.B."/>
            <person name="Labbe J."/>
            <person name="Martin A.F."/>
        </authorList>
    </citation>
    <scope>NUCLEOTIDE SEQUENCE</scope>
    <source>
        <strain evidence="1">BPL698</strain>
    </source>
</reference>
<gene>
    <name evidence="1" type="ORF">F5148DRAFT_1289068</name>
</gene>
<comment type="caution">
    <text evidence="1">The sequence shown here is derived from an EMBL/GenBank/DDBJ whole genome shotgun (WGS) entry which is preliminary data.</text>
</comment>
<name>A0ACC0U0M4_9AGAM</name>
<keyword evidence="2" id="KW-1185">Reference proteome</keyword>
<evidence type="ECO:0000313" key="2">
    <source>
        <dbReference type="Proteomes" id="UP001207468"/>
    </source>
</evidence>
<dbReference type="EMBL" id="JAGFNK010000301">
    <property type="protein sequence ID" value="KAI9453502.1"/>
    <property type="molecule type" value="Genomic_DNA"/>
</dbReference>
<sequence length="885" mass="100493">MKPIALALFATLLRLVASATPPVVHITNKPAWISPCKNYDKKPALRDVENGYFYALLEEQVQVEQQASYTHVIREIVSEAGVQNSSTISVRFDPVYEKLDFHDITVWRDNKPQSRLKASSFKVMANEEELSMFIYQGTYAALCILEDIRKGDRIEYSYTLTGRNPIFSNHYAANLYLQYSQPISHQYTALITTPARKLTCREFNNAPRAVITSNNGTTKYEWETFDIPGVTVTNEEPSWYDPYVHVQVSDFNNWGQVVNWALQVNPIPANPKGQLAEQVTRLKTSAGDDKTTYFRNAVSFVQDDIRYMGIETGEYSHRANTPEKVFAQRYGDCKDKSQLLVALLRADGIEAYIVLINTSLKSHILDYDSVPAGNLFNHAIVVAIMNGKQCWIDPTITYQGGTGTDLFFPDYQRGLILKPGITDLTAIPTSNAGKIACDETYTITDEKTGVDLTVETIYTSKQADRIRNTLAASSQAETERSYLDYYGRIYSKIERVDSLTVKDNREKNEITTIEHYRISNFFKQDSTTGKFTAGFYANYIAEALPKIAGQSKTPIGLVYPYTLDYTLHVSMPEDWQIPEKKYDISRQGYQFNFDKTTEGTMLALHYQLSFLADNIPVEKMDEFAGDIKDIRDNRLSFNFFYNPGAKQTGSSSRLNIWLIFFALMLTGLFAWIGVRIYKKETASHAAGYIEPKPIGGWLILIGLGLAFTPLRLLWSFITGSFFHLNIWNAYGTGTEAIPFKSVLTFEVAGNTFLICYAVFCLVLLLEKRDILPKLIIGLYAFNVGFVLLDWILAATLITTNSSDYTSNYQFIRTVVYATIWTSYFLKADRVKETFVVTYPRLTEQPWHEHQSEHEPQPEPESDQHTTTTTEEPGQNSNEHTAEEPI</sequence>
<proteinExistence type="predicted"/>
<accession>A0ACC0U0M4</accession>
<protein>
    <submittedName>
        <fullName evidence="1">Uncharacterized protein</fullName>
    </submittedName>
</protein>
<evidence type="ECO:0000313" key="1">
    <source>
        <dbReference type="EMBL" id="KAI9453502.1"/>
    </source>
</evidence>
<dbReference type="Proteomes" id="UP001207468">
    <property type="component" value="Unassembled WGS sequence"/>
</dbReference>